<dbReference type="PROSITE" id="PS51257">
    <property type="entry name" value="PROKAR_LIPOPROTEIN"/>
    <property type="match status" value="1"/>
</dbReference>
<dbReference type="PANTHER" id="PTHR24094:SF15">
    <property type="entry name" value="AMP-DEPENDENT SYNTHETASE_LIGASE DOMAIN-CONTAINING PROTEIN-RELATED"/>
    <property type="match status" value="1"/>
</dbReference>
<dbReference type="RefSeq" id="WP_127952504.1">
    <property type="nucleotide sequence ID" value="NZ_RKLO01000003.1"/>
</dbReference>
<keyword evidence="4" id="KW-1185">Reference proteome</keyword>
<dbReference type="InterPro" id="IPR011089">
    <property type="entry name" value="GmrSD_C"/>
</dbReference>
<dbReference type="GO" id="GO:0004519">
    <property type="term" value="F:endonuclease activity"/>
    <property type="evidence" value="ECO:0007669"/>
    <property type="project" value="UniProtKB-KW"/>
</dbReference>
<keyword evidence="1" id="KW-0732">Signal</keyword>
<dbReference type="AlphaFoldDB" id="A0A3S3CPP0"/>
<feature type="domain" description="GmrSD restriction endonucleases C-terminal" evidence="2">
    <location>
        <begin position="91"/>
        <end position="222"/>
    </location>
</feature>
<organism evidence="3 4">
    <name type="scientific">Rhodococcus xishaensis</name>
    <dbReference type="NCBI Taxonomy" id="2487364"/>
    <lineage>
        <taxon>Bacteria</taxon>
        <taxon>Bacillati</taxon>
        <taxon>Actinomycetota</taxon>
        <taxon>Actinomycetes</taxon>
        <taxon>Mycobacteriales</taxon>
        <taxon>Nocardiaceae</taxon>
        <taxon>Rhodococcus</taxon>
    </lineage>
</organism>
<dbReference type="OrthoDB" id="5196645at2"/>
<dbReference type="Pfam" id="PF07510">
    <property type="entry name" value="GmrSD_C"/>
    <property type="match status" value="1"/>
</dbReference>
<comment type="caution">
    <text evidence="3">The sequence shown here is derived from an EMBL/GenBank/DDBJ whole genome shotgun (WGS) entry which is preliminary data.</text>
</comment>
<feature type="signal peptide" evidence="1">
    <location>
        <begin position="1"/>
        <end position="24"/>
    </location>
</feature>
<evidence type="ECO:0000313" key="3">
    <source>
        <dbReference type="EMBL" id="RVW02668.1"/>
    </source>
</evidence>
<evidence type="ECO:0000259" key="2">
    <source>
        <dbReference type="Pfam" id="PF07510"/>
    </source>
</evidence>
<keyword evidence="3" id="KW-0255">Endonuclease</keyword>
<evidence type="ECO:0000256" key="1">
    <source>
        <dbReference type="SAM" id="SignalP"/>
    </source>
</evidence>
<reference evidence="3 4" key="1">
    <citation type="submission" date="2018-11" db="EMBL/GenBank/DDBJ databases">
        <title>Rhodococcus spongicola sp. nov. and Rhodococcus xishaensis sp. nov. from marine sponges.</title>
        <authorList>
            <person name="Li L."/>
            <person name="Lin H.W."/>
        </authorList>
    </citation>
    <scope>NUCLEOTIDE SEQUENCE [LARGE SCALE GENOMIC DNA]</scope>
    <source>
        <strain evidence="3 4">LHW51113</strain>
    </source>
</reference>
<dbReference type="EMBL" id="RKLO01000003">
    <property type="protein sequence ID" value="RVW02668.1"/>
    <property type="molecule type" value="Genomic_DNA"/>
</dbReference>
<keyword evidence="3" id="KW-0378">Hydrolase</keyword>
<keyword evidence="3" id="KW-0540">Nuclease</keyword>
<sequence length="235" mass="24925">MGVLTRVALCVAAAALAFGFSSCALGPDAPGPAPGSPSRAAVDDLLARVAVVPVRPDVPGYERGCRAGQACVFGPSWSDDHSGRGGHDGCDTRNNVLSVDLTDVAFRQGSHDCVVVSGTLADPYSGHRIDFTKQDANSVQIDHVYPLAAAWDLGAAAWSPERRRDFANDTTYNLLAVGGPENQAKRDSTPSEWLPPEPANHCFYVGKYLSVAVRYELPITAADRDTIETVATRCP</sequence>
<name>A0A3S3CPP0_9NOCA</name>
<gene>
    <name evidence="3" type="ORF">EGT50_07795</name>
</gene>
<dbReference type="PANTHER" id="PTHR24094">
    <property type="entry name" value="SECRETED PROTEIN"/>
    <property type="match status" value="1"/>
</dbReference>
<protein>
    <submittedName>
        <fullName evidence="3">HNH endonuclease</fullName>
    </submittedName>
</protein>
<dbReference type="Proteomes" id="UP000283479">
    <property type="component" value="Unassembled WGS sequence"/>
</dbReference>
<evidence type="ECO:0000313" key="4">
    <source>
        <dbReference type="Proteomes" id="UP000283479"/>
    </source>
</evidence>
<proteinExistence type="predicted"/>
<accession>A0A3S3CPP0</accession>
<feature type="chain" id="PRO_5018568541" evidence="1">
    <location>
        <begin position="25"/>
        <end position="235"/>
    </location>
</feature>